<organism evidence="2 3">
    <name type="scientific">Humisphaera borealis</name>
    <dbReference type="NCBI Taxonomy" id="2807512"/>
    <lineage>
        <taxon>Bacteria</taxon>
        <taxon>Pseudomonadati</taxon>
        <taxon>Planctomycetota</taxon>
        <taxon>Phycisphaerae</taxon>
        <taxon>Tepidisphaerales</taxon>
        <taxon>Tepidisphaeraceae</taxon>
        <taxon>Humisphaera</taxon>
    </lineage>
</organism>
<comment type="similarity">
    <text evidence="1">Belongs to the UPF0111 family.</text>
</comment>
<sequence>MFNLLPRDTVFFDLFEGMALLAIKSAEHLLEFAKSYPAYEIALQKIRDEEHAADQLAHKALDRLDTTFITPFDREDIHALIGNLDDIIDDVDALAKRFPLFHIHAMDPQFLKQAHVLVEATNVLSVAVHKLRKSRKLSDLSASLIELHHQESIADDNHHAALSRLFDGSTAPLEVIKWKELFDLVEDAIDNCEDAGNTLERILLKNG</sequence>
<dbReference type="InterPro" id="IPR018445">
    <property type="entry name" value="Put_Phosphate_transp_reg"/>
</dbReference>
<protein>
    <submittedName>
        <fullName evidence="2">DUF47 family protein</fullName>
    </submittedName>
</protein>
<gene>
    <name evidence="2" type="ORF">IPV69_05315</name>
</gene>
<proteinExistence type="inferred from homology"/>
<dbReference type="KEGG" id="hbs:IPV69_05315"/>
<name>A0A7M2WZB7_9BACT</name>
<dbReference type="InterPro" id="IPR038078">
    <property type="entry name" value="PhoU-like_sf"/>
</dbReference>
<dbReference type="PANTHER" id="PTHR37298">
    <property type="entry name" value="UPF0111 PROTEIN YKAA"/>
    <property type="match status" value="1"/>
</dbReference>
<dbReference type="Gene3D" id="1.20.58.220">
    <property type="entry name" value="Phosphate transport system protein phou homolog 2, domain 2"/>
    <property type="match status" value="1"/>
</dbReference>
<keyword evidence="3" id="KW-1185">Reference proteome</keyword>
<dbReference type="Proteomes" id="UP000593765">
    <property type="component" value="Chromosome"/>
</dbReference>
<evidence type="ECO:0000256" key="1">
    <source>
        <dbReference type="ARBA" id="ARBA00008591"/>
    </source>
</evidence>
<evidence type="ECO:0000313" key="3">
    <source>
        <dbReference type="Proteomes" id="UP000593765"/>
    </source>
</evidence>
<accession>A0A7M2WZB7</accession>
<dbReference type="RefSeq" id="WP_206293881.1">
    <property type="nucleotide sequence ID" value="NZ_CP063458.1"/>
</dbReference>
<dbReference type="InterPro" id="IPR052912">
    <property type="entry name" value="UPF0111_domain"/>
</dbReference>
<dbReference type="AlphaFoldDB" id="A0A7M2WZB7"/>
<dbReference type="PANTHER" id="PTHR37298:SF1">
    <property type="entry name" value="UPF0111 PROTEIN YKAA"/>
    <property type="match status" value="1"/>
</dbReference>
<reference evidence="2 3" key="1">
    <citation type="submission" date="2020-10" db="EMBL/GenBank/DDBJ databases">
        <title>Wide distribution of Phycisphaera-like planctomycetes from WD2101 soil group in peatlands and genome analysis of the first cultivated representative.</title>
        <authorList>
            <person name="Dedysh S.N."/>
            <person name="Beletsky A.V."/>
            <person name="Ivanova A."/>
            <person name="Kulichevskaya I.S."/>
            <person name="Suzina N.E."/>
            <person name="Philippov D.A."/>
            <person name="Rakitin A.L."/>
            <person name="Mardanov A.V."/>
            <person name="Ravin N.V."/>
        </authorList>
    </citation>
    <scope>NUCLEOTIDE SEQUENCE [LARGE SCALE GENOMIC DNA]</scope>
    <source>
        <strain evidence="2 3">M1803</strain>
    </source>
</reference>
<dbReference type="EMBL" id="CP063458">
    <property type="protein sequence ID" value="QOV90779.1"/>
    <property type="molecule type" value="Genomic_DNA"/>
</dbReference>
<evidence type="ECO:0000313" key="2">
    <source>
        <dbReference type="EMBL" id="QOV90779.1"/>
    </source>
</evidence>
<dbReference type="Pfam" id="PF01865">
    <property type="entry name" value="PhoU_div"/>
    <property type="match status" value="1"/>
</dbReference>